<comment type="subcellular location">
    <subcellularLocation>
        <location evidence="1">Membrane</location>
        <topology evidence="1">Multi-pass membrane protein</topology>
    </subcellularLocation>
</comment>
<dbReference type="OrthoDB" id="5832710at2759"/>
<protein>
    <submittedName>
        <fullName evidence="10">MIP family channel protein</fullName>
    </submittedName>
</protein>
<dbReference type="Pfam" id="PF00230">
    <property type="entry name" value="MIP"/>
    <property type="match status" value="1"/>
</dbReference>
<feature type="transmembrane region" description="Helical" evidence="7">
    <location>
        <begin position="163"/>
        <end position="184"/>
    </location>
</feature>
<dbReference type="Proteomes" id="UP000267027">
    <property type="component" value="Unassembled WGS sequence"/>
</dbReference>
<comment type="similarity">
    <text evidence="2 6">Belongs to the MIP/aquaporin (TC 1.A.8) family.</text>
</comment>
<keyword evidence="9" id="KW-1185">Reference proteome</keyword>
<evidence type="ECO:0000256" key="1">
    <source>
        <dbReference type="ARBA" id="ARBA00004141"/>
    </source>
</evidence>
<dbReference type="SUPFAM" id="SSF81338">
    <property type="entry name" value="Aquaporin-like"/>
    <property type="match status" value="2"/>
</dbReference>
<dbReference type="STRING" id="334426.A0A0R3PE33"/>
<evidence type="ECO:0000256" key="2">
    <source>
        <dbReference type="ARBA" id="ARBA00006175"/>
    </source>
</evidence>
<dbReference type="GO" id="GO:0015250">
    <property type="term" value="F:water channel activity"/>
    <property type="evidence" value="ECO:0007669"/>
    <property type="project" value="TreeGrafter"/>
</dbReference>
<evidence type="ECO:0000256" key="3">
    <source>
        <dbReference type="ARBA" id="ARBA00022692"/>
    </source>
</evidence>
<evidence type="ECO:0000313" key="8">
    <source>
        <dbReference type="EMBL" id="VDM53863.1"/>
    </source>
</evidence>
<sequence length="223" mass="25110">MTTEAEAQTKTLYRAYIQPAVGELIGTALFVLFVNLASAPSAVRTASYPLISGLSLFVIQRFFGSITPGHFNPVVYYVVIVAQWFKICQSRCAYADVESFKLNYPMERGVWKPVIGHRRWMDFLALLKLILSNRLIDVLIQNALFFLDPAVSISLFLTRRFDVVSTATFVVVQLFGAFLGAILFRALVSDVIFEDYFIGTYVITGDERDAITRSQVINLKGFH</sequence>
<dbReference type="PANTHER" id="PTHR19139">
    <property type="entry name" value="AQUAPORIN TRANSPORTER"/>
    <property type="match status" value="1"/>
</dbReference>
<dbReference type="PRINTS" id="PR00783">
    <property type="entry name" value="MINTRINSICP"/>
</dbReference>
<reference evidence="10" key="1">
    <citation type="submission" date="2017-02" db="UniProtKB">
        <authorList>
            <consortium name="WormBaseParasite"/>
        </authorList>
    </citation>
    <scope>IDENTIFICATION</scope>
</reference>
<evidence type="ECO:0000256" key="5">
    <source>
        <dbReference type="ARBA" id="ARBA00023136"/>
    </source>
</evidence>
<organism evidence="10">
    <name type="scientific">Angiostrongylus costaricensis</name>
    <name type="common">Nematode worm</name>
    <dbReference type="NCBI Taxonomy" id="334426"/>
    <lineage>
        <taxon>Eukaryota</taxon>
        <taxon>Metazoa</taxon>
        <taxon>Ecdysozoa</taxon>
        <taxon>Nematoda</taxon>
        <taxon>Chromadorea</taxon>
        <taxon>Rhabditida</taxon>
        <taxon>Rhabditina</taxon>
        <taxon>Rhabditomorpha</taxon>
        <taxon>Strongyloidea</taxon>
        <taxon>Metastrongylidae</taxon>
        <taxon>Angiostrongylus</taxon>
    </lineage>
</organism>
<keyword evidence="5 7" id="KW-0472">Membrane</keyword>
<dbReference type="WBParaSite" id="ACOC_0000227701-mRNA-1">
    <property type="protein sequence ID" value="ACOC_0000227701-mRNA-1"/>
    <property type="gene ID" value="ACOC_0000227701"/>
</dbReference>
<dbReference type="InterPro" id="IPR000425">
    <property type="entry name" value="MIP"/>
</dbReference>
<keyword evidence="3 6" id="KW-0812">Transmembrane</keyword>
<evidence type="ECO:0000256" key="6">
    <source>
        <dbReference type="RuleBase" id="RU000477"/>
    </source>
</evidence>
<keyword evidence="6" id="KW-0813">Transport</keyword>
<evidence type="ECO:0000313" key="10">
    <source>
        <dbReference type="WBParaSite" id="ACOC_0000227701-mRNA-1"/>
    </source>
</evidence>
<reference evidence="8 9" key="2">
    <citation type="submission" date="2018-11" db="EMBL/GenBank/DDBJ databases">
        <authorList>
            <consortium name="Pathogen Informatics"/>
        </authorList>
    </citation>
    <scope>NUCLEOTIDE SEQUENCE [LARGE SCALE GENOMIC DNA]</scope>
    <source>
        <strain evidence="8 9">Costa Rica</strain>
    </source>
</reference>
<dbReference type="InterPro" id="IPR034294">
    <property type="entry name" value="Aquaporin_transptr"/>
</dbReference>
<dbReference type="PANTHER" id="PTHR19139:SF199">
    <property type="entry name" value="MIP17260P"/>
    <property type="match status" value="1"/>
</dbReference>
<feature type="transmembrane region" description="Helical" evidence="7">
    <location>
        <begin position="12"/>
        <end position="34"/>
    </location>
</feature>
<dbReference type="InterPro" id="IPR023271">
    <property type="entry name" value="Aquaporin-like"/>
</dbReference>
<dbReference type="GO" id="GO:0005886">
    <property type="term" value="C:plasma membrane"/>
    <property type="evidence" value="ECO:0007669"/>
    <property type="project" value="TreeGrafter"/>
</dbReference>
<evidence type="ECO:0000256" key="4">
    <source>
        <dbReference type="ARBA" id="ARBA00022989"/>
    </source>
</evidence>
<dbReference type="Gene3D" id="1.20.1080.10">
    <property type="entry name" value="Glycerol uptake facilitator protein"/>
    <property type="match status" value="2"/>
</dbReference>
<accession>A0A0R3PE33</accession>
<evidence type="ECO:0000313" key="9">
    <source>
        <dbReference type="Proteomes" id="UP000267027"/>
    </source>
</evidence>
<name>A0A0R3PE33_ANGCS</name>
<keyword evidence="4 7" id="KW-1133">Transmembrane helix</keyword>
<dbReference type="AlphaFoldDB" id="A0A0R3PE33"/>
<evidence type="ECO:0000256" key="7">
    <source>
        <dbReference type="SAM" id="Phobius"/>
    </source>
</evidence>
<gene>
    <name evidence="8" type="ORF">ACOC_LOCUS2278</name>
</gene>
<proteinExistence type="inferred from homology"/>
<dbReference type="EMBL" id="UYYA01000433">
    <property type="protein sequence ID" value="VDM53863.1"/>
    <property type="molecule type" value="Genomic_DNA"/>
</dbReference>